<evidence type="ECO:0000256" key="3">
    <source>
        <dbReference type="ARBA" id="ARBA00023002"/>
    </source>
</evidence>
<dbReference type="GO" id="GO:0016491">
    <property type="term" value="F:oxidoreductase activity"/>
    <property type="evidence" value="ECO:0007669"/>
    <property type="project" value="UniProtKB-KW"/>
</dbReference>
<proteinExistence type="predicted"/>
<keyword evidence="5" id="KW-1185">Reference proteome</keyword>
<organism evidence="4 5">
    <name type="scientific">Rhinocladiella mackenziei CBS 650.93</name>
    <dbReference type="NCBI Taxonomy" id="1442369"/>
    <lineage>
        <taxon>Eukaryota</taxon>
        <taxon>Fungi</taxon>
        <taxon>Dikarya</taxon>
        <taxon>Ascomycota</taxon>
        <taxon>Pezizomycotina</taxon>
        <taxon>Eurotiomycetes</taxon>
        <taxon>Chaetothyriomycetidae</taxon>
        <taxon>Chaetothyriales</taxon>
        <taxon>Herpotrichiellaceae</taxon>
        <taxon>Rhinocladiella</taxon>
    </lineage>
</organism>
<dbReference type="AlphaFoldDB" id="A0A0D2IPC3"/>
<gene>
    <name evidence="4" type="ORF">Z518_02373</name>
</gene>
<name>A0A0D2IPC3_9EURO</name>
<dbReference type="RefSeq" id="XP_013274855.1">
    <property type="nucleotide sequence ID" value="XM_013419401.1"/>
</dbReference>
<dbReference type="Proteomes" id="UP000053617">
    <property type="component" value="Unassembled WGS sequence"/>
</dbReference>
<dbReference type="InterPro" id="IPR050346">
    <property type="entry name" value="FMO-like"/>
</dbReference>
<protein>
    <submittedName>
        <fullName evidence="4">Uncharacterized protein</fullName>
    </submittedName>
</protein>
<keyword evidence="3" id="KW-0560">Oxidoreductase</keyword>
<evidence type="ECO:0000313" key="4">
    <source>
        <dbReference type="EMBL" id="KIX07719.1"/>
    </source>
</evidence>
<keyword evidence="1" id="KW-0285">Flavoprotein</keyword>
<dbReference type="Pfam" id="PF13738">
    <property type="entry name" value="Pyr_redox_3"/>
    <property type="match status" value="1"/>
</dbReference>
<dbReference type="OrthoDB" id="2915840at2759"/>
<evidence type="ECO:0000256" key="2">
    <source>
        <dbReference type="ARBA" id="ARBA00022827"/>
    </source>
</evidence>
<reference evidence="4 5" key="1">
    <citation type="submission" date="2015-01" db="EMBL/GenBank/DDBJ databases">
        <title>The Genome Sequence of Rhinocladiella mackenzie CBS 650.93.</title>
        <authorList>
            <consortium name="The Broad Institute Genomics Platform"/>
            <person name="Cuomo C."/>
            <person name="de Hoog S."/>
            <person name="Gorbushina A."/>
            <person name="Stielow B."/>
            <person name="Teixiera M."/>
            <person name="Abouelleil A."/>
            <person name="Chapman S.B."/>
            <person name="Priest M."/>
            <person name="Young S.K."/>
            <person name="Wortman J."/>
            <person name="Nusbaum C."/>
            <person name="Birren B."/>
        </authorList>
    </citation>
    <scope>NUCLEOTIDE SEQUENCE [LARGE SCALE GENOMIC DNA]</scope>
    <source>
        <strain evidence="4 5">CBS 650.93</strain>
    </source>
</reference>
<dbReference type="PANTHER" id="PTHR23023">
    <property type="entry name" value="DIMETHYLANILINE MONOOXYGENASE"/>
    <property type="match status" value="1"/>
</dbReference>
<dbReference type="GeneID" id="25290444"/>
<keyword evidence="2" id="KW-0274">FAD</keyword>
<evidence type="ECO:0000256" key="1">
    <source>
        <dbReference type="ARBA" id="ARBA00022630"/>
    </source>
</evidence>
<dbReference type="VEuPathDB" id="FungiDB:Z518_02373"/>
<evidence type="ECO:0000313" key="5">
    <source>
        <dbReference type="Proteomes" id="UP000053617"/>
    </source>
</evidence>
<accession>A0A0D2IPC3</accession>
<dbReference type="HOGENOM" id="CLU_019225_1_0_1"/>
<dbReference type="SUPFAM" id="SSF51905">
    <property type="entry name" value="FAD/NAD(P)-binding domain"/>
    <property type="match status" value="3"/>
</dbReference>
<dbReference type="InterPro" id="IPR036188">
    <property type="entry name" value="FAD/NAD-bd_sf"/>
</dbReference>
<dbReference type="EMBL" id="KN847476">
    <property type="protein sequence ID" value="KIX07719.1"/>
    <property type="molecule type" value="Genomic_DNA"/>
</dbReference>
<sequence length="590" mass="66211">MFDYLIVGAGPSGLCAAKTIRECEPDANVKILDSNRTVGGVWAKENIYPGLKTNNLRGGIDFSDFPMHDGFGVRKGEHPSGESMHAYYKAYAERSDLLKLIDFETYVQEISRLEGTEGWNLKLNSGSTTDVQTKKLIIATGVTNHPHRPVLQDSESFRGPIIHSAELGTKGNLLIKDPEVKTIAVLGGGKSAYDAVHFAGSSGRRVEWIIRKSGKGPEWVFPSHTNIGPISTPRERLTSRRIVSFFSPCLWKDGFSWIRYFLHFTTLGKLISQKFWANIHQATLDDCGMLKDERTKVLEPEQSPFWYGTATGIYCYENDIYEMIKHGQVRVHREDISRLSQGAIGFASGKTVQADALITATGFSAKLTLQFTPSTVHSDLGIPSTSLTPVQHQFWEDLEQKADLTIAASFPRLLRGPFKSPSSEIAQPYNPGLDPEMNYTPFRLYRAIAPPGLTVKGDHSVAFISMFSNQANTHRCELQCLWAYAYLNHKLDIDTSTVFEETALMTRYVRHRAPYGHGRFFPDLVFDQVPYFDLLLQDLKLRYWRKANIVAELFDSYLSVDYKGVVQEWLKANNGKTTSETDPLLSGGKI</sequence>
<dbReference type="Gene3D" id="3.50.50.60">
    <property type="entry name" value="FAD/NAD(P)-binding domain"/>
    <property type="match status" value="1"/>
</dbReference>